<accession>A0A0U0SUG1</accession>
<evidence type="ECO:0000256" key="2">
    <source>
        <dbReference type="ARBA" id="ARBA00006581"/>
    </source>
</evidence>
<name>A0A0U0SUG1_MYCTX</name>
<evidence type="ECO:0000256" key="10">
    <source>
        <dbReference type="SAM" id="MobiDB-lite"/>
    </source>
</evidence>
<evidence type="ECO:0000256" key="4">
    <source>
        <dbReference type="ARBA" id="ARBA00022723"/>
    </source>
</evidence>
<keyword evidence="5 9" id="KW-0378">Hydrolase</keyword>
<dbReference type="InterPro" id="IPR036157">
    <property type="entry name" value="dUTPase-like_sf"/>
</dbReference>
<comment type="catalytic activity">
    <reaction evidence="8 9">
        <text>dUTP + H2O = dUMP + diphosphate + H(+)</text>
        <dbReference type="Rhea" id="RHEA:10248"/>
        <dbReference type="ChEBI" id="CHEBI:15377"/>
        <dbReference type="ChEBI" id="CHEBI:15378"/>
        <dbReference type="ChEBI" id="CHEBI:33019"/>
        <dbReference type="ChEBI" id="CHEBI:61555"/>
        <dbReference type="ChEBI" id="CHEBI:246422"/>
        <dbReference type="EC" id="3.6.1.23"/>
    </reaction>
</comment>
<dbReference type="HAMAP" id="MF_00116">
    <property type="entry name" value="dUTPase_bact"/>
    <property type="match status" value="1"/>
</dbReference>
<dbReference type="InterPro" id="IPR033704">
    <property type="entry name" value="dUTPase_trimeric"/>
</dbReference>
<dbReference type="GO" id="GO:0000287">
    <property type="term" value="F:magnesium ion binding"/>
    <property type="evidence" value="ECO:0007669"/>
    <property type="project" value="UniProtKB-UniRule"/>
</dbReference>
<dbReference type="NCBIfam" id="NF001862">
    <property type="entry name" value="PRK00601.1"/>
    <property type="match status" value="1"/>
</dbReference>
<dbReference type="PANTHER" id="PTHR11241">
    <property type="entry name" value="DEOXYURIDINE 5'-TRIPHOSPHATE NUCLEOTIDOHYDROLASE"/>
    <property type="match status" value="1"/>
</dbReference>
<feature type="region of interest" description="Disordered" evidence="10">
    <location>
        <begin position="25"/>
        <end position="44"/>
    </location>
</feature>
<feature type="compositionally biased region" description="Basic residues" evidence="10">
    <location>
        <begin position="31"/>
        <end position="44"/>
    </location>
</feature>
<evidence type="ECO:0000256" key="5">
    <source>
        <dbReference type="ARBA" id="ARBA00022801"/>
    </source>
</evidence>
<feature type="domain" description="dUTPase-like" evidence="11">
    <location>
        <begin position="79"/>
        <end position="213"/>
    </location>
</feature>
<evidence type="ECO:0000313" key="12">
    <source>
        <dbReference type="EMBL" id="COX05475.1"/>
    </source>
</evidence>
<protein>
    <recommendedName>
        <fullName evidence="9">Deoxyuridine 5'-triphosphate nucleotidohydrolase</fullName>
        <shortName evidence="9">dUTPase</shortName>
        <ecNumber evidence="9">3.6.1.23</ecNumber>
    </recommendedName>
    <alternativeName>
        <fullName evidence="9">dUTP pyrophosphatase</fullName>
    </alternativeName>
</protein>
<dbReference type="InterPro" id="IPR029054">
    <property type="entry name" value="dUTPase-like"/>
</dbReference>
<dbReference type="EMBL" id="CSAE01000894">
    <property type="protein sequence ID" value="COX05475.1"/>
    <property type="molecule type" value="Genomic_DNA"/>
</dbReference>
<dbReference type="PANTHER" id="PTHR11241:SF0">
    <property type="entry name" value="DEOXYURIDINE 5'-TRIPHOSPHATE NUCLEOTIDOHYDROLASE"/>
    <property type="match status" value="1"/>
</dbReference>
<dbReference type="EC" id="3.6.1.23" evidence="9"/>
<gene>
    <name evidence="9 12" type="primary">dut</name>
    <name evidence="12" type="ORF">ERS007703_04688</name>
</gene>
<keyword evidence="6 9" id="KW-0460">Magnesium</keyword>
<comment type="pathway">
    <text evidence="9">Pyrimidine metabolism; dUMP biosynthesis; dUMP from dCTP (dUTP route): step 2/2.</text>
</comment>
<dbReference type="GO" id="GO:0006226">
    <property type="term" value="P:dUMP biosynthetic process"/>
    <property type="evidence" value="ECO:0007669"/>
    <property type="project" value="UniProtKB-UniRule"/>
</dbReference>
<evidence type="ECO:0000256" key="9">
    <source>
        <dbReference type="HAMAP-Rule" id="MF_00116"/>
    </source>
</evidence>
<dbReference type="GO" id="GO:0046081">
    <property type="term" value="P:dUTP catabolic process"/>
    <property type="evidence" value="ECO:0007669"/>
    <property type="project" value="InterPro"/>
</dbReference>
<keyword evidence="4 9" id="KW-0479">Metal-binding</keyword>
<comment type="cofactor">
    <cofactor evidence="1 9">
        <name>Mg(2+)</name>
        <dbReference type="ChEBI" id="CHEBI:18420"/>
    </cofactor>
</comment>
<comment type="similarity">
    <text evidence="2 9">Belongs to the dUTPase family.</text>
</comment>
<reference evidence="13" key="1">
    <citation type="submission" date="2015-03" db="EMBL/GenBank/DDBJ databases">
        <authorList>
            <consortium name="Pathogen Informatics"/>
        </authorList>
    </citation>
    <scope>NUCLEOTIDE SEQUENCE [LARGE SCALE GENOMIC DNA]</scope>
    <source>
        <strain evidence="13">K00500041</strain>
    </source>
</reference>
<organism evidence="12 13">
    <name type="scientific">Mycobacterium tuberculosis</name>
    <dbReference type="NCBI Taxonomy" id="1773"/>
    <lineage>
        <taxon>Bacteria</taxon>
        <taxon>Bacillati</taxon>
        <taxon>Actinomycetota</taxon>
        <taxon>Actinomycetes</taxon>
        <taxon>Mycobacteriales</taxon>
        <taxon>Mycobacteriaceae</taxon>
        <taxon>Mycobacterium</taxon>
        <taxon>Mycobacterium tuberculosis complex</taxon>
    </lineage>
</organism>
<evidence type="ECO:0000256" key="7">
    <source>
        <dbReference type="ARBA" id="ARBA00023080"/>
    </source>
</evidence>
<keyword evidence="7 9" id="KW-0546">Nucleotide metabolism</keyword>
<evidence type="ECO:0000256" key="1">
    <source>
        <dbReference type="ARBA" id="ARBA00001946"/>
    </source>
</evidence>
<dbReference type="Proteomes" id="UP000038802">
    <property type="component" value="Unassembled WGS sequence"/>
</dbReference>
<dbReference type="AlphaFoldDB" id="A0A0U0SUG1"/>
<dbReference type="Gene3D" id="2.70.40.10">
    <property type="match status" value="1"/>
</dbReference>
<comment type="function">
    <text evidence="9">This enzyme is involved in nucleotide metabolism: it produces dUMP, the immediate precursor of thymidine nucleotides and it decreases the intracellular concentration of dUTP so that uracil cannot be incorporated into DNA.</text>
</comment>
<evidence type="ECO:0000256" key="6">
    <source>
        <dbReference type="ARBA" id="ARBA00022842"/>
    </source>
</evidence>
<evidence type="ECO:0000313" key="13">
    <source>
        <dbReference type="Proteomes" id="UP000038802"/>
    </source>
</evidence>
<dbReference type="NCBIfam" id="TIGR00576">
    <property type="entry name" value="dut"/>
    <property type="match status" value="1"/>
</dbReference>
<evidence type="ECO:0000256" key="8">
    <source>
        <dbReference type="ARBA" id="ARBA00047686"/>
    </source>
</evidence>
<evidence type="ECO:0000256" key="3">
    <source>
        <dbReference type="ARBA" id="ARBA00011233"/>
    </source>
</evidence>
<comment type="caution">
    <text evidence="9">Lacks conserved residue(s) required for the propagation of feature annotation.</text>
</comment>
<feature type="binding site" evidence="9">
    <location>
        <position position="141"/>
    </location>
    <ligand>
        <name>substrate</name>
    </ligand>
</feature>
<dbReference type="SUPFAM" id="SSF51283">
    <property type="entry name" value="dUTPase-like"/>
    <property type="match status" value="1"/>
</dbReference>
<comment type="subunit">
    <text evidence="3 9">Homotrimer.</text>
</comment>
<dbReference type="Pfam" id="PF00692">
    <property type="entry name" value="dUTPase"/>
    <property type="match status" value="1"/>
</dbReference>
<dbReference type="GO" id="GO:0004170">
    <property type="term" value="F:dUTP diphosphatase activity"/>
    <property type="evidence" value="ECO:0007669"/>
    <property type="project" value="UniProtKB-UniRule"/>
</dbReference>
<dbReference type="UniPathway" id="UPA00610">
    <property type="reaction ID" value="UER00666"/>
</dbReference>
<dbReference type="InterPro" id="IPR008181">
    <property type="entry name" value="dUTPase"/>
</dbReference>
<dbReference type="STRING" id="115862.BBG46_14065"/>
<dbReference type="CDD" id="cd07557">
    <property type="entry name" value="trimeric_dUTPase"/>
    <property type="match status" value="1"/>
</dbReference>
<feature type="binding site" evidence="9">
    <location>
        <begin position="145"/>
        <end position="147"/>
    </location>
    <ligand>
        <name>substrate</name>
    </ligand>
</feature>
<dbReference type="FunFam" id="2.70.40.10:FF:000008">
    <property type="entry name" value="Deoxyuridine 5'-triphosphate nucleotidohydrolase"/>
    <property type="match status" value="1"/>
</dbReference>
<feature type="binding site" evidence="9">
    <location>
        <begin position="128"/>
        <end position="130"/>
    </location>
    <ligand>
        <name>substrate</name>
    </ligand>
</feature>
<sequence>MKSVANGTQSGRAATPRFTSNAISAASAKANGHHHQGTHNRSRYRTLCGARRVPDTRSRVVCGPVSTTLAIVRLDPGLPLPSRAHDGDAGVDLYSAEDVELAPGRRALVRTGVAVAVPFGMVGLVHPRSGLATRVGLSIVNSPGTIDAGYRGEIKVALINLDPAAPIVVHRGDRIAQLLVQRVELVELVEVSSFDEAGLASTSRGDGGHGSSGGHASL</sequence>
<evidence type="ECO:0000259" key="11">
    <source>
        <dbReference type="Pfam" id="PF00692"/>
    </source>
</evidence>
<proteinExistence type="inferred from homology"/>